<keyword evidence="1" id="KW-0812">Transmembrane</keyword>
<keyword evidence="3" id="KW-1185">Reference proteome</keyword>
<dbReference type="Ensembl" id="ENSLOCT00000012425.1">
    <property type="protein sequence ID" value="ENSLOCP00000012404.1"/>
    <property type="gene ID" value="ENSLOCG00000010134.1"/>
</dbReference>
<reference evidence="3" key="1">
    <citation type="submission" date="2011-12" db="EMBL/GenBank/DDBJ databases">
        <title>The Draft Genome of Lepisosteus oculatus.</title>
        <authorList>
            <consortium name="The Broad Institute Genome Assembly &amp; Analysis Group"/>
            <consortium name="Computational R&amp;D Group"/>
            <consortium name="and Sequencing Platform"/>
            <person name="Di Palma F."/>
            <person name="Alfoldi J."/>
            <person name="Johnson J."/>
            <person name="Berlin A."/>
            <person name="Gnerre S."/>
            <person name="Jaffe D."/>
            <person name="MacCallum I."/>
            <person name="Young S."/>
            <person name="Walker B.J."/>
            <person name="Lander E.S."/>
            <person name="Lindblad-Toh K."/>
        </authorList>
    </citation>
    <scope>NUCLEOTIDE SEQUENCE [LARGE SCALE GENOMIC DNA]</scope>
</reference>
<dbReference type="GO" id="GO:0035869">
    <property type="term" value="C:ciliary transition zone"/>
    <property type="evidence" value="ECO:0000318"/>
    <property type="project" value="GO_Central"/>
</dbReference>
<proteinExistence type="predicted"/>
<dbReference type="EMBL" id="AHAT01004686">
    <property type="status" value="NOT_ANNOTATED_CDS"/>
    <property type="molecule type" value="Genomic_DNA"/>
</dbReference>
<dbReference type="InParanoid" id="W5MVJ5"/>
<dbReference type="PANTHER" id="PTHR21274">
    <property type="entry name" value="MECKELIN"/>
    <property type="match status" value="1"/>
</dbReference>
<sequence length="1038" mass="115786">MYSVYNVFGGNHIDQQTHLLSSQTHENIPTSLTATAQGSGFWTVGFWETGRLSTMATGTLCVFMCRSILFVLLKSGIYSCQQFSIPFQQPSGCSREQYFDISSLSCVKCGPNQIKNADGTSCICETGFVLVSNNGEPATCEKCPDTKKGVTRDGFGCIRCPGGLNDDGTCQCSAGSILAVERDVNGRQLEEGKCEPCIAEKPVFTVPDVPGDRCVRCQESFVNTSLSCVCGPSGTPSGGSCFPSNNLPTTVTSSINFAQLAIPVQSVWFAKNLLSSATACLTLSNLASCQALGNMCVMTMNSISSVSNDACGLFNNIFRSTAALGSVQVISYWRANLPWLYYGDQPGLASRVLFSVSFPASFSFKGAAQNTKIKFVAAVYNAKGNFIKWENIGEGSLQLCPDTAVRLNAAFTFGTAYKQSCILPVSKILADFSEPLFYDIYMDLSDGTEKKKLWAVPVLNLNLQFNGQFVNQGDNRNNWYLTRRIFLVDTLSGRENTLINQPKVIRVATKIKISFQVVSSTKKGEVYPPLITIAYTDVLITDPATQTVSLSFELEYKMDQSEAQVKSNIALGVLGGLAVLYSLLKTASWKRRIASPLIDLLTLLKFLLFYAGDLSNVFFVVTVGTGLYWLIFFKAQQFVSVVLPLPEEEERFVTYVGCAFALKAIQFLHKLINQIYVDIFFIDWERPRGKVLKAAEGEGEAKSTSAPVSIWRTYFVANEWNEIQTIRRINPAFQVSAVLFFLEVVGFSNLALRDPSSNFSRDPQNYSPPWSLILRYGVATAMWLVIGFLQMVFFTVFYERFVEDKIRQFVDLCSISNTSVLLLSDRCFGYYIHGRSVHGHADTNMEEMNANLKREAENLCGQRGLLPNTDVQTFQIAITHKLRQQYDRIFEPLKRRNGPSRLLDASANPFEQCTKAYHTMNRFLASFIDHAHREMDYIVKDKLLLERMIGMEFVEPAEKNIFYNDDAHSFSSVLYYGNEATLLIFDTLFFCVVDLGTQDFVLAAVLTYIQQLVFQLIRNAFGRKNLAAKTLIDKRFLI</sequence>
<dbReference type="Proteomes" id="UP000018468">
    <property type="component" value="Linkage group LG11"/>
</dbReference>
<dbReference type="GeneTree" id="ENSGT00390000010606"/>
<accession>W5MVJ5</accession>
<dbReference type="GO" id="GO:0036038">
    <property type="term" value="C:MKS complex"/>
    <property type="evidence" value="ECO:0007669"/>
    <property type="project" value="InterPro"/>
</dbReference>
<feature type="transmembrane region" description="Helical" evidence="1">
    <location>
        <begin position="772"/>
        <end position="798"/>
    </location>
</feature>
<evidence type="ECO:0000256" key="1">
    <source>
        <dbReference type="SAM" id="Phobius"/>
    </source>
</evidence>
<dbReference type="InterPro" id="IPR019170">
    <property type="entry name" value="Meckelin"/>
</dbReference>
<dbReference type="STRING" id="7918.ENSLOCP00000012404"/>
<evidence type="ECO:0000313" key="2">
    <source>
        <dbReference type="Ensembl" id="ENSLOCP00000012404.1"/>
    </source>
</evidence>
<evidence type="ECO:0000313" key="3">
    <source>
        <dbReference type="Proteomes" id="UP000018468"/>
    </source>
</evidence>
<feature type="transmembrane region" description="Helical" evidence="1">
    <location>
        <begin position="732"/>
        <end position="752"/>
    </location>
</feature>
<organism evidence="2 3">
    <name type="scientific">Lepisosteus oculatus</name>
    <name type="common">Spotted gar</name>
    <dbReference type="NCBI Taxonomy" id="7918"/>
    <lineage>
        <taxon>Eukaryota</taxon>
        <taxon>Metazoa</taxon>
        <taxon>Chordata</taxon>
        <taxon>Craniata</taxon>
        <taxon>Vertebrata</taxon>
        <taxon>Euteleostomi</taxon>
        <taxon>Actinopterygii</taxon>
        <taxon>Neopterygii</taxon>
        <taxon>Holostei</taxon>
        <taxon>Semionotiformes</taxon>
        <taxon>Lepisosteidae</taxon>
        <taxon>Lepisosteus</taxon>
    </lineage>
</organism>
<dbReference type="PANTHER" id="PTHR21274:SF2">
    <property type="entry name" value="MECKELIN"/>
    <property type="match status" value="1"/>
</dbReference>
<feature type="transmembrane region" description="Helical" evidence="1">
    <location>
        <begin position="607"/>
        <end position="632"/>
    </location>
</feature>
<protein>
    <submittedName>
        <fullName evidence="2">Transmembrane protein 67</fullName>
    </submittedName>
</protein>
<dbReference type="GO" id="GO:0060028">
    <property type="term" value="P:convergent extension involved in axis elongation"/>
    <property type="evidence" value="ECO:0007669"/>
    <property type="project" value="Ensembl"/>
</dbReference>
<dbReference type="GO" id="GO:0003341">
    <property type="term" value="P:cilium movement"/>
    <property type="evidence" value="ECO:0007669"/>
    <property type="project" value="Ensembl"/>
</dbReference>
<reference evidence="2" key="2">
    <citation type="submission" date="2025-08" db="UniProtKB">
        <authorList>
            <consortium name="Ensembl"/>
        </authorList>
    </citation>
    <scope>IDENTIFICATION</scope>
</reference>
<name>W5MVJ5_LEPOC</name>
<keyword evidence="1" id="KW-0472">Membrane</keyword>
<dbReference type="GO" id="GO:0060027">
    <property type="term" value="P:convergent extension involved in gastrulation"/>
    <property type="evidence" value="ECO:0007669"/>
    <property type="project" value="Ensembl"/>
</dbReference>
<reference evidence="2" key="3">
    <citation type="submission" date="2025-09" db="UniProtKB">
        <authorList>
            <consortium name="Ensembl"/>
        </authorList>
    </citation>
    <scope>IDENTIFICATION</scope>
</reference>
<dbReference type="AlphaFoldDB" id="W5MVJ5"/>
<dbReference type="HOGENOM" id="CLU_010935_0_0_1"/>
<keyword evidence="1" id="KW-1133">Transmembrane helix</keyword>
<dbReference type="Pfam" id="PF09773">
    <property type="entry name" value="Meckelin"/>
    <property type="match status" value="1"/>
</dbReference>
<dbReference type="GO" id="GO:0060271">
    <property type="term" value="P:cilium assembly"/>
    <property type="evidence" value="ECO:0000318"/>
    <property type="project" value="GO_Central"/>
</dbReference>
<dbReference type="SUPFAM" id="SSF57184">
    <property type="entry name" value="Growth factor receptor domain"/>
    <property type="match status" value="1"/>
</dbReference>
<dbReference type="InterPro" id="IPR009030">
    <property type="entry name" value="Growth_fac_rcpt_cys_sf"/>
</dbReference>
<dbReference type="eggNOG" id="KOG4611">
    <property type="taxonomic scope" value="Eukaryota"/>
</dbReference>
<dbReference type="Bgee" id="ENSLOCG00000010134">
    <property type="expression patterns" value="Expressed in testis and 13 other cell types or tissues"/>
</dbReference>
<dbReference type="OMA" id="YITENKG"/>